<evidence type="ECO:0000256" key="3">
    <source>
        <dbReference type="ARBA" id="ARBA00013089"/>
    </source>
</evidence>
<dbReference type="SUPFAM" id="SSF50621">
    <property type="entry name" value="Alanine racemase C-terminal domain-like"/>
    <property type="match status" value="1"/>
</dbReference>
<keyword evidence="4 6" id="KW-0663">Pyridoxal phosphate</keyword>
<organism evidence="8 9">
    <name type="scientific">Alsobacter ponti</name>
    <dbReference type="NCBI Taxonomy" id="2962936"/>
    <lineage>
        <taxon>Bacteria</taxon>
        <taxon>Pseudomonadati</taxon>
        <taxon>Pseudomonadota</taxon>
        <taxon>Alphaproteobacteria</taxon>
        <taxon>Hyphomicrobiales</taxon>
        <taxon>Alsobacteraceae</taxon>
        <taxon>Alsobacter</taxon>
    </lineage>
</organism>
<dbReference type="Proteomes" id="UP001205890">
    <property type="component" value="Unassembled WGS sequence"/>
</dbReference>
<keyword evidence="5 6" id="KW-0413">Isomerase</keyword>
<comment type="function">
    <text evidence="6">Catalyzes the interconversion of L-alanine and D-alanine. May also act on other amino acids.</text>
</comment>
<feature type="active site" description="Proton acceptor; specific for D-alanine" evidence="6">
    <location>
        <position position="50"/>
    </location>
</feature>
<dbReference type="SUPFAM" id="SSF51419">
    <property type="entry name" value="PLP-binding barrel"/>
    <property type="match status" value="1"/>
</dbReference>
<dbReference type="InterPro" id="IPR001608">
    <property type="entry name" value="Ala_racemase_N"/>
</dbReference>
<evidence type="ECO:0000256" key="4">
    <source>
        <dbReference type="ARBA" id="ARBA00022898"/>
    </source>
</evidence>
<evidence type="ECO:0000256" key="1">
    <source>
        <dbReference type="ARBA" id="ARBA00000316"/>
    </source>
</evidence>
<dbReference type="PRINTS" id="PR00992">
    <property type="entry name" value="ALARACEMASE"/>
</dbReference>
<dbReference type="InterPro" id="IPR009006">
    <property type="entry name" value="Ala_racemase/Decarboxylase_C"/>
</dbReference>
<dbReference type="EMBL" id="JANCLU010000019">
    <property type="protein sequence ID" value="MCP8940250.1"/>
    <property type="molecule type" value="Genomic_DNA"/>
</dbReference>
<dbReference type="Pfam" id="PF01168">
    <property type="entry name" value="Ala_racemase_N"/>
    <property type="match status" value="1"/>
</dbReference>
<dbReference type="PANTHER" id="PTHR30511">
    <property type="entry name" value="ALANINE RACEMASE"/>
    <property type="match status" value="1"/>
</dbReference>
<dbReference type="InterPro" id="IPR029066">
    <property type="entry name" value="PLP-binding_barrel"/>
</dbReference>
<dbReference type="CDD" id="cd00430">
    <property type="entry name" value="PLPDE_III_AR"/>
    <property type="match status" value="1"/>
</dbReference>
<feature type="active site" description="Proton acceptor; specific for L-alanine" evidence="6">
    <location>
        <position position="271"/>
    </location>
</feature>
<proteinExistence type="inferred from homology"/>
<dbReference type="HAMAP" id="MF_01201">
    <property type="entry name" value="Ala_racemase"/>
    <property type="match status" value="1"/>
</dbReference>
<comment type="caution">
    <text evidence="8">The sequence shown here is derived from an EMBL/GenBank/DDBJ whole genome shotgun (WGS) entry which is preliminary data.</text>
</comment>
<feature type="binding site" evidence="6">
    <location>
        <position position="148"/>
    </location>
    <ligand>
        <name>substrate</name>
    </ligand>
</feature>
<keyword evidence="9" id="KW-1185">Reference proteome</keyword>
<dbReference type="InterPro" id="IPR011079">
    <property type="entry name" value="Ala_racemase_C"/>
</dbReference>
<evidence type="ECO:0000259" key="7">
    <source>
        <dbReference type="SMART" id="SM01005"/>
    </source>
</evidence>
<name>A0ABT1LHT2_9HYPH</name>
<dbReference type="Gene3D" id="3.20.20.10">
    <property type="entry name" value="Alanine racemase"/>
    <property type="match status" value="1"/>
</dbReference>
<dbReference type="GO" id="GO:0008784">
    <property type="term" value="F:alanine racemase activity"/>
    <property type="evidence" value="ECO:0007669"/>
    <property type="project" value="UniProtKB-EC"/>
</dbReference>
<feature type="modified residue" description="N6-(pyridoxal phosphate)lysine" evidence="6">
    <location>
        <position position="50"/>
    </location>
</feature>
<dbReference type="SMART" id="SM01005">
    <property type="entry name" value="Ala_racemase_C"/>
    <property type="match status" value="1"/>
</dbReference>
<evidence type="ECO:0000256" key="2">
    <source>
        <dbReference type="ARBA" id="ARBA00001933"/>
    </source>
</evidence>
<comment type="pathway">
    <text evidence="6">Amino-acid biosynthesis; D-alanine biosynthesis; D-alanine from L-alanine: step 1/1.</text>
</comment>
<comment type="catalytic activity">
    <reaction evidence="1 6">
        <text>L-alanine = D-alanine</text>
        <dbReference type="Rhea" id="RHEA:20249"/>
        <dbReference type="ChEBI" id="CHEBI:57416"/>
        <dbReference type="ChEBI" id="CHEBI:57972"/>
        <dbReference type="EC" id="5.1.1.1"/>
    </reaction>
</comment>
<feature type="binding site" evidence="6">
    <location>
        <position position="324"/>
    </location>
    <ligand>
        <name>substrate</name>
    </ligand>
</feature>
<evidence type="ECO:0000313" key="8">
    <source>
        <dbReference type="EMBL" id="MCP8940250.1"/>
    </source>
</evidence>
<dbReference type="Pfam" id="PF00842">
    <property type="entry name" value="Ala_racemase_C"/>
    <property type="match status" value="1"/>
</dbReference>
<comment type="similarity">
    <text evidence="6">Belongs to the alanine racemase family.</text>
</comment>
<reference evidence="8 9" key="1">
    <citation type="submission" date="2022-07" db="EMBL/GenBank/DDBJ databases">
        <authorList>
            <person name="Li W.-J."/>
            <person name="Deng Q.-Q."/>
        </authorList>
    </citation>
    <scope>NUCLEOTIDE SEQUENCE [LARGE SCALE GENOMIC DNA]</scope>
    <source>
        <strain evidence="8 9">SYSU M60028</strain>
    </source>
</reference>
<evidence type="ECO:0000313" key="9">
    <source>
        <dbReference type="Proteomes" id="UP001205890"/>
    </source>
</evidence>
<dbReference type="InterPro" id="IPR000821">
    <property type="entry name" value="Ala_racemase"/>
</dbReference>
<evidence type="ECO:0000256" key="6">
    <source>
        <dbReference type="HAMAP-Rule" id="MF_01201"/>
    </source>
</evidence>
<gene>
    <name evidence="8" type="primary">alr</name>
    <name evidence="8" type="ORF">NK718_17125</name>
</gene>
<comment type="cofactor">
    <cofactor evidence="2 6">
        <name>pyridoxal 5'-phosphate</name>
        <dbReference type="ChEBI" id="CHEBI:597326"/>
    </cofactor>
</comment>
<sequence length="383" mass="40531">MNRRPPGDAPAGASDHASGAILTIDAEAIATNWRRIGARAPSCECAAVLKADAYGTGLEVAAPALVAAGCRTMFVALPSEGVALRALAPEADIYVLNGLLPGTAATLARHRLRPVLGSLDEIAEWAAFVAAERIAGEAAVHVDTGMNRLGLTARDAVEWTRRDKVFRPGFAISLLMSHLVASETPDNLVNERQIEIFAALRQSFPGVPGSLANSSGVFLGSRAHHDLLRPGYALYGGNPTPWERNPMVPVVRLEARILQVREVGPGETVGYHGRWTARRPSRLATVALGYADGFPGNASSSDMRSGAEAIVAGVRCPVAGRISMDMLVLDVTDAPTAAVRRGALVSILDHEITVDDLAARAGTIGYEVLTQLGRRAHRRVIGR</sequence>
<evidence type="ECO:0000256" key="5">
    <source>
        <dbReference type="ARBA" id="ARBA00023235"/>
    </source>
</evidence>
<feature type="domain" description="Alanine racemase C-terminal" evidence="7">
    <location>
        <begin position="250"/>
        <end position="381"/>
    </location>
</feature>
<dbReference type="NCBIfam" id="TIGR00492">
    <property type="entry name" value="alr"/>
    <property type="match status" value="1"/>
</dbReference>
<dbReference type="PANTHER" id="PTHR30511:SF0">
    <property type="entry name" value="ALANINE RACEMASE, CATABOLIC-RELATED"/>
    <property type="match status" value="1"/>
</dbReference>
<protein>
    <recommendedName>
        <fullName evidence="3 6">Alanine racemase</fullName>
        <ecNumber evidence="3 6">5.1.1.1</ecNumber>
    </recommendedName>
</protein>
<dbReference type="EC" id="5.1.1.1" evidence="3 6"/>
<accession>A0ABT1LHT2</accession>
<dbReference type="Gene3D" id="2.40.37.10">
    <property type="entry name" value="Lyase, Ornithine Decarboxylase, Chain A, domain 1"/>
    <property type="match status" value="1"/>
</dbReference>